<evidence type="ECO:0000313" key="4">
    <source>
        <dbReference type="EnsemblProtists" id="EKX53590"/>
    </source>
</evidence>
<reference evidence="4" key="3">
    <citation type="submission" date="2016-03" db="UniProtKB">
        <authorList>
            <consortium name="EnsemblProtists"/>
        </authorList>
    </citation>
    <scope>IDENTIFICATION</scope>
</reference>
<feature type="transmembrane region" description="Helical" evidence="2">
    <location>
        <begin position="656"/>
        <end position="674"/>
    </location>
</feature>
<evidence type="ECO:0000313" key="5">
    <source>
        <dbReference type="Proteomes" id="UP000011087"/>
    </source>
</evidence>
<reference evidence="5" key="2">
    <citation type="submission" date="2012-11" db="EMBL/GenBank/DDBJ databases">
        <authorList>
            <person name="Kuo A."/>
            <person name="Curtis B.A."/>
            <person name="Tanifuji G."/>
            <person name="Burki F."/>
            <person name="Gruber A."/>
            <person name="Irimia M."/>
            <person name="Maruyama S."/>
            <person name="Arias M.C."/>
            <person name="Ball S.G."/>
            <person name="Gile G.H."/>
            <person name="Hirakawa Y."/>
            <person name="Hopkins J.F."/>
            <person name="Rensing S.A."/>
            <person name="Schmutz J."/>
            <person name="Symeonidi A."/>
            <person name="Elias M."/>
            <person name="Eveleigh R.J."/>
            <person name="Herman E.K."/>
            <person name="Klute M.J."/>
            <person name="Nakayama T."/>
            <person name="Obornik M."/>
            <person name="Reyes-Prieto A."/>
            <person name="Armbrust E.V."/>
            <person name="Aves S.J."/>
            <person name="Beiko R.G."/>
            <person name="Coutinho P."/>
            <person name="Dacks J.B."/>
            <person name="Durnford D.G."/>
            <person name="Fast N.M."/>
            <person name="Green B.R."/>
            <person name="Grisdale C."/>
            <person name="Hempe F."/>
            <person name="Henrissat B."/>
            <person name="Hoppner M.P."/>
            <person name="Ishida K.-I."/>
            <person name="Kim E."/>
            <person name="Koreny L."/>
            <person name="Kroth P.G."/>
            <person name="Liu Y."/>
            <person name="Malik S.-B."/>
            <person name="Maier U.G."/>
            <person name="McRose D."/>
            <person name="Mock T."/>
            <person name="Neilson J.A."/>
            <person name="Onodera N.T."/>
            <person name="Poole A.M."/>
            <person name="Pritham E.J."/>
            <person name="Richards T.A."/>
            <person name="Rocap G."/>
            <person name="Roy S.W."/>
            <person name="Sarai C."/>
            <person name="Schaack S."/>
            <person name="Shirato S."/>
            <person name="Slamovits C.H."/>
            <person name="Spencer D.F."/>
            <person name="Suzuki S."/>
            <person name="Worden A.Z."/>
            <person name="Zauner S."/>
            <person name="Barry K."/>
            <person name="Bell C."/>
            <person name="Bharti A.K."/>
            <person name="Crow J.A."/>
            <person name="Grimwood J."/>
            <person name="Kramer R."/>
            <person name="Lindquist E."/>
            <person name="Lucas S."/>
            <person name="Salamov A."/>
            <person name="McFadden G.I."/>
            <person name="Lane C.E."/>
            <person name="Keeling P.J."/>
            <person name="Gray M.W."/>
            <person name="Grigoriev I.V."/>
            <person name="Archibald J.M."/>
        </authorList>
    </citation>
    <scope>NUCLEOTIDE SEQUENCE</scope>
    <source>
        <strain evidence="5">CCMP2712</strain>
    </source>
</reference>
<feature type="compositionally biased region" description="Polar residues" evidence="1">
    <location>
        <begin position="32"/>
        <end position="51"/>
    </location>
</feature>
<gene>
    <name evidence="3" type="ORF">GUITHDRAFT_100574</name>
</gene>
<dbReference type="AlphaFoldDB" id="L1JZF8"/>
<dbReference type="EnsemblProtists" id="EKX53590">
    <property type="protein sequence ID" value="EKX53590"/>
    <property type="gene ID" value="GUITHDRAFT_100574"/>
</dbReference>
<name>L1JZF8_GUITC</name>
<accession>L1JZF8</accession>
<feature type="transmembrane region" description="Helical" evidence="2">
    <location>
        <begin position="379"/>
        <end position="397"/>
    </location>
</feature>
<dbReference type="Proteomes" id="UP000011087">
    <property type="component" value="Unassembled WGS sequence"/>
</dbReference>
<feature type="region of interest" description="Disordered" evidence="1">
    <location>
        <begin position="743"/>
        <end position="764"/>
    </location>
</feature>
<feature type="transmembrane region" description="Helical" evidence="2">
    <location>
        <begin position="409"/>
        <end position="429"/>
    </location>
</feature>
<feature type="compositionally biased region" description="Polar residues" evidence="1">
    <location>
        <begin position="65"/>
        <end position="87"/>
    </location>
</feature>
<keyword evidence="2" id="KW-0472">Membrane</keyword>
<feature type="region of interest" description="Disordered" evidence="1">
    <location>
        <begin position="823"/>
        <end position="848"/>
    </location>
</feature>
<protein>
    <submittedName>
        <fullName evidence="3 4">Uncharacterized protein</fullName>
    </submittedName>
</protein>
<feature type="transmembrane region" description="Helical" evidence="2">
    <location>
        <begin position="694"/>
        <end position="713"/>
    </location>
</feature>
<keyword evidence="2" id="KW-1133">Transmembrane helix</keyword>
<proteinExistence type="predicted"/>
<reference evidence="3 5" key="1">
    <citation type="journal article" date="2012" name="Nature">
        <title>Algal genomes reveal evolutionary mosaicism and the fate of nucleomorphs.</title>
        <authorList>
            <consortium name="DOE Joint Genome Institute"/>
            <person name="Curtis B.A."/>
            <person name="Tanifuji G."/>
            <person name="Burki F."/>
            <person name="Gruber A."/>
            <person name="Irimia M."/>
            <person name="Maruyama S."/>
            <person name="Arias M.C."/>
            <person name="Ball S.G."/>
            <person name="Gile G.H."/>
            <person name="Hirakawa Y."/>
            <person name="Hopkins J.F."/>
            <person name="Kuo A."/>
            <person name="Rensing S.A."/>
            <person name="Schmutz J."/>
            <person name="Symeonidi A."/>
            <person name="Elias M."/>
            <person name="Eveleigh R.J."/>
            <person name="Herman E.K."/>
            <person name="Klute M.J."/>
            <person name="Nakayama T."/>
            <person name="Obornik M."/>
            <person name="Reyes-Prieto A."/>
            <person name="Armbrust E.V."/>
            <person name="Aves S.J."/>
            <person name="Beiko R.G."/>
            <person name="Coutinho P."/>
            <person name="Dacks J.B."/>
            <person name="Durnford D.G."/>
            <person name="Fast N.M."/>
            <person name="Green B.R."/>
            <person name="Grisdale C.J."/>
            <person name="Hempel F."/>
            <person name="Henrissat B."/>
            <person name="Hoppner M.P."/>
            <person name="Ishida K."/>
            <person name="Kim E."/>
            <person name="Koreny L."/>
            <person name="Kroth P.G."/>
            <person name="Liu Y."/>
            <person name="Malik S.B."/>
            <person name="Maier U.G."/>
            <person name="McRose D."/>
            <person name="Mock T."/>
            <person name="Neilson J.A."/>
            <person name="Onodera N.T."/>
            <person name="Poole A.M."/>
            <person name="Pritham E.J."/>
            <person name="Richards T.A."/>
            <person name="Rocap G."/>
            <person name="Roy S.W."/>
            <person name="Sarai C."/>
            <person name="Schaack S."/>
            <person name="Shirato S."/>
            <person name="Slamovits C.H."/>
            <person name="Spencer D.F."/>
            <person name="Suzuki S."/>
            <person name="Worden A.Z."/>
            <person name="Zauner S."/>
            <person name="Barry K."/>
            <person name="Bell C."/>
            <person name="Bharti A.K."/>
            <person name="Crow J.A."/>
            <person name="Grimwood J."/>
            <person name="Kramer R."/>
            <person name="Lindquist E."/>
            <person name="Lucas S."/>
            <person name="Salamov A."/>
            <person name="McFadden G.I."/>
            <person name="Lane C.E."/>
            <person name="Keeling P.J."/>
            <person name="Gray M.W."/>
            <person name="Grigoriev I.V."/>
            <person name="Archibald J.M."/>
        </authorList>
    </citation>
    <scope>NUCLEOTIDE SEQUENCE</scope>
    <source>
        <strain evidence="3 5">CCMP2712</strain>
    </source>
</reference>
<evidence type="ECO:0000313" key="3">
    <source>
        <dbReference type="EMBL" id="EKX53590.1"/>
    </source>
</evidence>
<dbReference type="RefSeq" id="XP_005840570.1">
    <property type="nucleotide sequence ID" value="XM_005840513.1"/>
</dbReference>
<sequence>MKGPQKRRLPEEEREDPEAKKHRDNEDFQGSHEGSSSQIHNQNGSNRPCETSSERRNLSSEVIPRTTSMESWQKSSKHATQQETDSSSLRERRQSWNRTSSTSSIFSRSSSLFMSHVGNTGSKLFLRTASQFSYFSSQKPKKSSDPKKRLEGLLGKLNFEFTGKEENLIVEAYSCPVCKDHSTTCHQIRAVYDAFQLSWAGVYSSAQKPEWDANEGLERQELSIEDLDATCRKTEIGADFREVSVVKSMGVKWIEDWFHQHLYRNLRKLSRVHGTSTHFNAQEFMVSFAQTLLDCPSDKRETYNRSLGRMFGIEKTQQRFRLRKFWLAFLGDNMAMMTHPICVAQNILGIRGRRSLFQILSDATWLPLPYRKFRDFQHYLIKLWLPTLISTIVYLTYIESMQRVALIEVIGPFILYWLIGFIVATNSGFEHRGHVLRRKYILTGESKSEDFRATFAFRAHTPEGHAACSSQRNFHVVERIGIIADHLCGKAFKRFSVSLSKAIGFLHFLVPMLNRIYSDVFGDWRRTLLSDERTLMDVQVWREILSRVWLWMFGGDLWIHVIVTGPPALISGYLMYRLLFITFDIFYNDLGFLYKLKLLRKWMLARNISGDESVRDQDFMQFLSLQDEQDLIQWCLIRQLLIDSCAGFKNTQRDVVFAYMFLALVVLSFLIVLKHYDWWFGAATISRPISVLDLWTLLDCGIFSITLTSIMYLKLALYDLRRSDIRLLQSEFYRASLLKRVSGNHDDSETRPADSFSRTASGNSNCPSCPELIPHDALEPSFASFSSVVPIMGSDYFSGGLSGVHSAFGSAFYSERSLTRGRMGRRSQKFGTSSLSVPWPGPETGRSPGSTELQILLEQTARYIQQFDRPPTLLGYPFTWEVLRYMSLSLVAAIITGLKGTIFRKLTLS</sequence>
<evidence type="ECO:0000256" key="2">
    <source>
        <dbReference type="SAM" id="Phobius"/>
    </source>
</evidence>
<feature type="compositionally biased region" description="Basic and acidic residues" evidence="1">
    <location>
        <begin position="17"/>
        <end position="30"/>
    </location>
</feature>
<evidence type="ECO:0000256" key="1">
    <source>
        <dbReference type="SAM" id="MobiDB-lite"/>
    </source>
</evidence>
<dbReference type="GeneID" id="17310579"/>
<dbReference type="EMBL" id="JH992969">
    <property type="protein sequence ID" value="EKX53590.1"/>
    <property type="molecule type" value="Genomic_DNA"/>
</dbReference>
<feature type="region of interest" description="Disordered" evidence="1">
    <location>
        <begin position="1"/>
        <end position="101"/>
    </location>
</feature>
<keyword evidence="5" id="KW-1185">Reference proteome</keyword>
<feature type="compositionally biased region" description="Basic and acidic residues" evidence="1">
    <location>
        <begin position="743"/>
        <end position="752"/>
    </location>
</feature>
<keyword evidence="2" id="KW-0812">Transmembrane</keyword>
<dbReference type="PaxDb" id="55529-EKX53590"/>
<dbReference type="HOGENOM" id="CLU_319706_0_0_1"/>
<dbReference type="KEGG" id="gtt:GUITHDRAFT_100574"/>
<organism evidence="3">
    <name type="scientific">Guillardia theta (strain CCMP2712)</name>
    <name type="common">Cryptophyte</name>
    <dbReference type="NCBI Taxonomy" id="905079"/>
    <lineage>
        <taxon>Eukaryota</taxon>
        <taxon>Cryptophyceae</taxon>
        <taxon>Pyrenomonadales</taxon>
        <taxon>Geminigeraceae</taxon>
        <taxon>Guillardia</taxon>
    </lineage>
</organism>
<dbReference type="OrthoDB" id="10685112at2759"/>